<evidence type="ECO:0008006" key="3">
    <source>
        <dbReference type="Google" id="ProtNLM"/>
    </source>
</evidence>
<comment type="caution">
    <text evidence="1">The sequence shown here is derived from an EMBL/GenBank/DDBJ whole genome shotgun (WGS) entry which is preliminary data.</text>
</comment>
<name>A0A372IMV4_9BACT</name>
<dbReference type="Proteomes" id="UP000264702">
    <property type="component" value="Unassembled WGS sequence"/>
</dbReference>
<gene>
    <name evidence="1" type="ORF">D0Y96_12415</name>
</gene>
<dbReference type="AlphaFoldDB" id="A0A372IMV4"/>
<dbReference type="EMBL" id="QVQT01000004">
    <property type="protein sequence ID" value="RFU16208.1"/>
    <property type="molecule type" value="Genomic_DNA"/>
</dbReference>
<protein>
    <recommendedName>
        <fullName evidence="3">Lipoprotein</fullName>
    </recommendedName>
</protein>
<accession>A0A372IMV4</accession>
<evidence type="ECO:0000313" key="2">
    <source>
        <dbReference type="Proteomes" id="UP000264702"/>
    </source>
</evidence>
<proteinExistence type="predicted"/>
<evidence type="ECO:0000313" key="1">
    <source>
        <dbReference type="EMBL" id="RFU16208.1"/>
    </source>
</evidence>
<sequence length="179" mass="19325">MLAAGVLLAAVSGCKPDTKPTNDKLQKALNTYFEDRKECLFSGMQFPHEVSLGPGADSAARTEKAQMDAMTKAGMTTVEEERSLKVFRYSLTPAGQRFAPGFCYGHRVVTSVDGFTPAGPHDGFIETTASYHYRMMEVPVWAKDDAVKAAFPEMAKKVSGDATDETVLATAGAGWQVPH</sequence>
<organism evidence="1 2">
    <name type="scientific">Paracidobacterium acidisoli</name>
    <dbReference type="NCBI Taxonomy" id="2303751"/>
    <lineage>
        <taxon>Bacteria</taxon>
        <taxon>Pseudomonadati</taxon>
        <taxon>Acidobacteriota</taxon>
        <taxon>Terriglobia</taxon>
        <taxon>Terriglobales</taxon>
        <taxon>Acidobacteriaceae</taxon>
        <taxon>Paracidobacterium</taxon>
    </lineage>
</organism>
<reference evidence="1 2" key="1">
    <citation type="submission" date="2018-08" db="EMBL/GenBank/DDBJ databases">
        <title>Acidipila sp. 4G-K13, an acidobacterium isolated from forest soil.</title>
        <authorList>
            <person name="Gao Z.-H."/>
            <person name="Qiu L.-H."/>
        </authorList>
    </citation>
    <scope>NUCLEOTIDE SEQUENCE [LARGE SCALE GENOMIC DNA]</scope>
    <source>
        <strain evidence="1 2">4G-K13</strain>
    </source>
</reference>
<keyword evidence="2" id="KW-1185">Reference proteome</keyword>